<dbReference type="InterPro" id="IPR004046">
    <property type="entry name" value="GST_C"/>
</dbReference>
<accession>A0A7S0HCE3</accession>
<dbReference type="InterPro" id="IPR050213">
    <property type="entry name" value="GST_superfamily"/>
</dbReference>
<dbReference type="SUPFAM" id="SSF47616">
    <property type="entry name" value="GST C-terminal domain-like"/>
    <property type="match status" value="1"/>
</dbReference>
<protein>
    <recommendedName>
        <fullName evidence="4">Glutathione transferase</fullName>
    </recommendedName>
</protein>
<sequence>MLAGLTMLSTSTTASAIARPTSLKVYYGDMPFWRAEVVRLALFMGDVPFEDVRDQKRVDLIAAGKLTFGAVPVLEADGKILSQTSAMAVYAAKLAGMHPEDAWDAAKVDECINGCTDVTGTVGATFGMKDDEKVSARAALIAADGRLTLHLGGLEKICSENGGCSYAVGSTMTVADIAIWRLIGWLSSGVIDGIPGDYVSTTFPHLAALVTAVDAHPKVGEWKTLHSKFYAPK</sequence>
<dbReference type="AlphaFoldDB" id="A0A7S0HCE3"/>
<dbReference type="GO" id="GO:0004364">
    <property type="term" value="F:glutathione transferase activity"/>
    <property type="evidence" value="ECO:0007669"/>
    <property type="project" value="TreeGrafter"/>
</dbReference>
<dbReference type="InterPro" id="IPR036249">
    <property type="entry name" value="Thioredoxin-like_sf"/>
</dbReference>
<dbReference type="InterPro" id="IPR036282">
    <property type="entry name" value="Glutathione-S-Trfase_C_sf"/>
</dbReference>
<dbReference type="SFLD" id="SFLDS00019">
    <property type="entry name" value="Glutathione_Transferase_(cytos"/>
    <property type="match status" value="1"/>
</dbReference>
<dbReference type="Gene3D" id="3.40.30.10">
    <property type="entry name" value="Glutaredoxin"/>
    <property type="match status" value="1"/>
</dbReference>
<dbReference type="PANTHER" id="PTHR11571">
    <property type="entry name" value="GLUTATHIONE S-TRANSFERASE"/>
    <property type="match status" value="1"/>
</dbReference>
<evidence type="ECO:0000259" key="1">
    <source>
        <dbReference type="PROSITE" id="PS50404"/>
    </source>
</evidence>
<dbReference type="CDD" id="cd03039">
    <property type="entry name" value="GST_N_Sigma_like"/>
    <property type="match status" value="1"/>
</dbReference>
<dbReference type="PROSITE" id="PS50405">
    <property type="entry name" value="GST_CTER"/>
    <property type="match status" value="1"/>
</dbReference>
<evidence type="ECO:0008006" key="4">
    <source>
        <dbReference type="Google" id="ProtNLM"/>
    </source>
</evidence>
<gene>
    <name evidence="3" type="ORF">PANT1444_LOCUS5730</name>
</gene>
<dbReference type="InterPro" id="IPR040079">
    <property type="entry name" value="Glutathione_S-Trfase"/>
</dbReference>
<evidence type="ECO:0000313" key="3">
    <source>
        <dbReference type="EMBL" id="CAD8478563.1"/>
    </source>
</evidence>
<reference evidence="3" key="1">
    <citation type="submission" date="2021-01" db="EMBL/GenBank/DDBJ databases">
        <authorList>
            <person name="Corre E."/>
            <person name="Pelletier E."/>
            <person name="Niang G."/>
            <person name="Scheremetjew M."/>
            <person name="Finn R."/>
            <person name="Kale V."/>
            <person name="Holt S."/>
            <person name="Cochrane G."/>
            <person name="Meng A."/>
            <person name="Brown T."/>
            <person name="Cohen L."/>
        </authorList>
    </citation>
    <scope>NUCLEOTIDE SEQUENCE</scope>
    <source>
        <strain evidence="3">CCMP1374</strain>
    </source>
</reference>
<feature type="domain" description="GST C-terminal" evidence="2">
    <location>
        <begin position="101"/>
        <end position="233"/>
    </location>
</feature>
<dbReference type="InterPro" id="IPR004045">
    <property type="entry name" value="Glutathione_S-Trfase_N"/>
</dbReference>
<dbReference type="PROSITE" id="PS50404">
    <property type="entry name" value="GST_NTER"/>
    <property type="match status" value="1"/>
</dbReference>
<organism evidence="3">
    <name type="scientific">Phaeocystis antarctica</name>
    <dbReference type="NCBI Taxonomy" id="33657"/>
    <lineage>
        <taxon>Eukaryota</taxon>
        <taxon>Haptista</taxon>
        <taxon>Haptophyta</taxon>
        <taxon>Prymnesiophyceae</taxon>
        <taxon>Phaeocystales</taxon>
        <taxon>Phaeocystaceae</taxon>
        <taxon>Phaeocystis</taxon>
    </lineage>
</organism>
<dbReference type="PANTHER" id="PTHR11571:SF252">
    <property type="entry name" value="GLUTATHIONE S-TRANSFERASE"/>
    <property type="match status" value="1"/>
</dbReference>
<name>A0A7S0HCE3_9EUKA</name>
<proteinExistence type="predicted"/>
<feature type="domain" description="GST N-terminal" evidence="1">
    <location>
        <begin position="22"/>
        <end position="99"/>
    </location>
</feature>
<evidence type="ECO:0000259" key="2">
    <source>
        <dbReference type="PROSITE" id="PS50405"/>
    </source>
</evidence>
<dbReference type="InterPro" id="IPR010987">
    <property type="entry name" value="Glutathione-S-Trfase_C-like"/>
</dbReference>
<dbReference type="Pfam" id="PF02798">
    <property type="entry name" value="GST_N"/>
    <property type="match status" value="1"/>
</dbReference>
<dbReference type="SUPFAM" id="SSF52833">
    <property type="entry name" value="Thioredoxin-like"/>
    <property type="match status" value="1"/>
</dbReference>
<dbReference type="GO" id="GO:0006749">
    <property type="term" value="P:glutathione metabolic process"/>
    <property type="evidence" value="ECO:0007669"/>
    <property type="project" value="TreeGrafter"/>
</dbReference>
<dbReference type="EMBL" id="HBEP01010190">
    <property type="protein sequence ID" value="CAD8478563.1"/>
    <property type="molecule type" value="Transcribed_RNA"/>
</dbReference>
<dbReference type="Gene3D" id="1.20.1050.10">
    <property type="match status" value="1"/>
</dbReference>
<dbReference type="Pfam" id="PF14497">
    <property type="entry name" value="GST_C_3"/>
    <property type="match status" value="1"/>
</dbReference>